<dbReference type="HOGENOM" id="CLU_048246_0_0_9"/>
<keyword evidence="6" id="KW-0378">Hydrolase</keyword>
<dbReference type="InterPro" id="IPR052340">
    <property type="entry name" value="RNase_Y/CdgJ"/>
</dbReference>
<dbReference type="InterPro" id="IPR011006">
    <property type="entry name" value="CheY-like_superfamily"/>
</dbReference>
<dbReference type="Gene3D" id="1.10.3210.10">
    <property type="entry name" value="Hypothetical protein af1432"/>
    <property type="match status" value="1"/>
</dbReference>
<gene>
    <name evidence="6" type="ordered locus">Clocel_2539</name>
</gene>
<dbReference type="Pfam" id="PF08668">
    <property type="entry name" value="HDOD"/>
    <property type="match status" value="1"/>
</dbReference>
<dbReference type="Proteomes" id="UP000002730">
    <property type="component" value="Chromosome"/>
</dbReference>
<dbReference type="KEGG" id="ccb:Clocel_2539"/>
<dbReference type="PROSITE" id="PS51833">
    <property type="entry name" value="HDOD"/>
    <property type="match status" value="1"/>
</dbReference>
<dbReference type="SUPFAM" id="SSF52172">
    <property type="entry name" value="CheY-like"/>
    <property type="match status" value="1"/>
</dbReference>
<proteinExistence type="predicted"/>
<dbReference type="eggNOG" id="COG2204">
    <property type="taxonomic scope" value="Bacteria"/>
</dbReference>
<dbReference type="EMBL" id="CP002160">
    <property type="protein sequence ID" value="ADL52251.1"/>
    <property type="molecule type" value="Genomic_DNA"/>
</dbReference>
<comment type="function">
    <text evidence="2">May play the central regulatory role in sporulation. It may be an element of the effector pathway responsible for the activation of sporulation genes in response to nutritional stress. Spo0A may act in concert with spo0H (a sigma factor) to control the expression of some genes that are critical to the sporulation process.</text>
</comment>
<evidence type="ECO:0000256" key="2">
    <source>
        <dbReference type="ARBA" id="ARBA00024867"/>
    </source>
</evidence>
<feature type="domain" description="Response regulatory" evidence="4">
    <location>
        <begin position="4"/>
        <end position="119"/>
    </location>
</feature>
<evidence type="ECO:0000256" key="1">
    <source>
        <dbReference type="ARBA" id="ARBA00018672"/>
    </source>
</evidence>
<dbReference type="AlphaFoldDB" id="D9SQP5"/>
<dbReference type="InterPro" id="IPR013976">
    <property type="entry name" value="HDOD"/>
</dbReference>
<organism evidence="6 7">
    <name type="scientific">Clostridium cellulovorans (strain ATCC 35296 / DSM 3052 / OCM 3 / 743B)</name>
    <dbReference type="NCBI Taxonomy" id="573061"/>
    <lineage>
        <taxon>Bacteria</taxon>
        <taxon>Bacillati</taxon>
        <taxon>Bacillota</taxon>
        <taxon>Clostridia</taxon>
        <taxon>Eubacteriales</taxon>
        <taxon>Clostridiaceae</taxon>
        <taxon>Clostridium</taxon>
    </lineage>
</organism>
<keyword evidence="3" id="KW-0597">Phosphoprotein</keyword>
<dbReference type="RefSeq" id="WP_010075511.1">
    <property type="nucleotide sequence ID" value="NC_014393.1"/>
</dbReference>
<dbReference type="GO" id="GO:0016787">
    <property type="term" value="F:hydrolase activity"/>
    <property type="evidence" value="ECO:0007669"/>
    <property type="project" value="UniProtKB-KW"/>
</dbReference>
<dbReference type="Pfam" id="PF00072">
    <property type="entry name" value="Response_reg"/>
    <property type="match status" value="1"/>
</dbReference>
<dbReference type="GO" id="GO:0000160">
    <property type="term" value="P:phosphorelay signal transduction system"/>
    <property type="evidence" value="ECO:0007669"/>
    <property type="project" value="InterPro"/>
</dbReference>
<dbReference type="CDD" id="cd17569">
    <property type="entry name" value="REC_HupR-like"/>
    <property type="match status" value="1"/>
</dbReference>
<dbReference type="SUPFAM" id="SSF109604">
    <property type="entry name" value="HD-domain/PDEase-like"/>
    <property type="match status" value="1"/>
</dbReference>
<name>D9SQP5_CLOC7</name>
<reference evidence="6 7" key="1">
    <citation type="submission" date="2010-08" db="EMBL/GenBank/DDBJ databases">
        <title>Complete sequence of Clostridium cellulovorans 743B.</title>
        <authorList>
            <consortium name="US DOE Joint Genome Institute"/>
            <person name="Lucas S."/>
            <person name="Copeland A."/>
            <person name="Lapidus A."/>
            <person name="Cheng J.-F."/>
            <person name="Bruce D."/>
            <person name="Goodwin L."/>
            <person name="Pitluck S."/>
            <person name="Chertkov O."/>
            <person name="Detter J.C."/>
            <person name="Han C."/>
            <person name="Tapia R."/>
            <person name="Land M."/>
            <person name="Hauser L."/>
            <person name="Chang Y.-J."/>
            <person name="Jeffries C."/>
            <person name="Kyrpides N."/>
            <person name="Ivanova N."/>
            <person name="Mikhailova N."/>
            <person name="Hemme C.L."/>
            <person name="Woyke T."/>
        </authorList>
    </citation>
    <scope>NUCLEOTIDE SEQUENCE [LARGE SCALE GENOMIC DNA]</scope>
    <source>
        <strain evidence="7">ATCC 35296 / DSM 3052 / OCM 3 / 743B</strain>
    </source>
</reference>
<dbReference type="InterPro" id="IPR001789">
    <property type="entry name" value="Sig_transdc_resp-reg_receiver"/>
</dbReference>
<feature type="domain" description="HDOD" evidence="5">
    <location>
        <begin position="140"/>
        <end position="331"/>
    </location>
</feature>
<dbReference type="SMART" id="SM00448">
    <property type="entry name" value="REC"/>
    <property type="match status" value="1"/>
</dbReference>
<dbReference type="PANTHER" id="PTHR33525:SF3">
    <property type="entry name" value="RIBONUCLEASE Y"/>
    <property type="match status" value="1"/>
</dbReference>
<evidence type="ECO:0000256" key="3">
    <source>
        <dbReference type="PROSITE-ProRule" id="PRU00169"/>
    </source>
</evidence>
<dbReference type="PANTHER" id="PTHR33525">
    <property type="match status" value="1"/>
</dbReference>
<protein>
    <recommendedName>
        <fullName evidence="1">Stage 0 sporulation protein A homolog</fullName>
    </recommendedName>
</protein>
<evidence type="ECO:0000313" key="7">
    <source>
        <dbReference type="Proteomes" id="UP000002730"/>
    </source>
</evidence>
<accession>D9SQP5</accession>
<dbReference type="eggNOG" id="COG1639">
    <property type="taxonomic scope" value="Bacteria"/>
</dbReference>
<keyword evidence="7" id="KW-1185">Reference proteome</keyword>
<dbReference type="PROSITE" id="PS50110">
    <property type="entry name" value="RESPONSE_REGULATORY"/>
    <property type="match status" value="1"/>
</dbReference>
<dbReference type="STRING" id="573061.Clocel_2539"/>
<evidence type="ECO:0000313" key="6">
    <source>
        <dbReference type="EMBL" id="ADL52251.1"/>
    </source>
</evidence>
<dbReference type="OrthoDB" id="9788446at2"/>
<dbReference type="Gene3D" id="3.40.50.2300">
    <property type="match status" value="1"/>
</dbReference>
<evidence type="ECO:0000259" key="4">
    <source>
        <dbReference type="PROSITE" id="PS50110"/>
    </source>
</evidence>
<feature type="modified residue" description="4-aspartylphosphate" evidence="3">
    <location>
        <position position="53"/>
    </location>
</feature>
<sequence>MNKSILFVDDEKAILNSIRREFFDSSYDTYFALGGHEALDILSDMHIDLLVTDMRMPEMDGYQLLKKVKELYPSTTRVILSGYTDENIVIKSIYSNLAKLFITKPWKKEDFRKAIDDVFKTEELLNNNLSLKYIKEIGKLPTIPSVLMKVNEIIEQEDSDINDIIKLIESDITISSQVLKIVNSAFYGLKTASIKKAVLNIGLVNLKTIITTSEVFNDENDLFNKQAIWDHSNLANIILNELYKKLLKKKIPEYYATAGLLHDIGKVAFSKIFNEEYNEIYIGADTYDLKTMNNLEREKFHISHEELGGYLLLWWDIPYAIVETTLYHHNPMLSSDINRELVSMVHIADYYAWKIMDTKYTPMLHREVFEYLEISEIECESIAMQCTKGENKNGYAQCPFC</sequence>
<evidence type="ECO:0000259" key="5">
    <source>
        <dbReference type="PROSITE" id="PS51833"/>
    </source>
</evidence>